<gene>
    <name evidence="4" type="ORF">VB620_04895</name>
</gene>
<dbReference type="PANTHER" id="PTHR32347">
    <property type="entry name" value="EFFLUX SYSTEM COMPONENT YKNX-RELATED"/>
    <property type="match status" value="1"/>
</dbReference>
<reference evidence="4 5" key="1">
    <citation type="submission" date="2023-12" db="EMBL/GenBank/DDBJ databases">
        <title>Baltic Sea Cyanobacteria.</title>
        <authorList>
            <person name="Delbaje E."/>
            <person name="Fewer D.P."/>
            <person name="Shishido T.K."/>
        </authorList>
    </citation>
    <scope>NUCLEOTIDE SEQUENCE [LARGE SCALE GENOMIC DNA]</scope>
    <source>
        <strain evidence="4 5">UHCC-0300</strain>
    </source>
</reference>
<feature type="coiled-coil region" evidence="3">
    <location>
        <begin position="167"/>
        <end position="250"/>
    </location>
</feature>
<dbReference type="PANTHER" id="PTHR32347:SF27">
    <property type="entry name" value="RND EFFLUX PUMP MEMBRANE FUSION PROTEIN BARREL-SANDWICH DOMAIN-CONTAINING PROTEIN"/>
    <property type="match status" value="1"/>
</dbReference>
<comment type="subcellular location">
    <subcellularLocation>
        <location evidence="1">Cell envelope</location>
    </subcellularLocation>
</comment>
<dbReference type="Proteomes" id="UP001302120">
    <property type="component" value="Unassembled WGS sequence"/>
</dbReference>
<evidence type="ECO:0000256" key="2">
    <source>
        <dbReference type="ARBA" id="ARBA00023054"/>
    </source>
</evidence>
<feature type="coiled-coil region" evidence="3">
    <location>
        <begin position="113"/>
        <end position="143"/>
    </location>
</feature>
<dbReference type="InterPro" id="IPR014315">
    <property type="entry name" value="ABC_heterocyst_DevB"/>
</dbReference>
<dbReference type="PRINTS" id="PR01490">
    <property type="entry name" value="RTXTOXIND"/>
</dbReference>
<dbReference type="Gene3D" id="2.40.30.170">
    <property type="match status" value="1"/>
</dbReference>
<dbReference type="RefSeq" id="WP_323195024.1">
    <property type="nucleotide sequence ID" value="NZ_JAYGHG010000005.1"/>
</dbReference>
<evidence type="ECO:0000256" key="3">
    <source>
        <dbReference type="SAM" id="Coils"/>
    </source>
</evidence>
<sequence length="410" mass="44517">MAAHKKRLLLTKPLSRWRMILAASITLATGLGFIYSFSQNRSSQEVTITTENLSQTQATPTPAKVAVTALGRLQPDGEVTNLSAPNSVNGVRVEKTLVKEGEEVKTGQVLAYLENYARATSALEQALNQLEIAKVKLAQVKSGAKSGDIAAQKAAIARLESQLKGDIAAQQATINRIQAEVENAQTENDRYQQLYKQGAVSASIADTKALQLKTIQQQLTEAQASLNRTQNTLKNQLTEAQARLNSITEVRTVDVELAQTEVNSAVTAIKQAKADQELTYLKSPIDGQILKIHAKTGEVISNNGFAEIGKIAQMYVVAEVYQTDIQKVKLGQTATINSNAFPGTISGTVSEIGWQVDRQRIFSLNPAADTDRRIVEVKISINDPADIERISRLTNLQVDVAIQISQNSPS</sequence>
<comment type="caution">
    <text evidence="4">The sequence shown here is derived from an EMBL/GenBank/DDBJ whole genome shotgun (WGS) entry which is preliminary data.</text>
</comment>
<dbReference type="Gene3D" id="2.40.50.100">
    <property type="match status" value="1"/>
</dbReference>
<evidence type="ECO:0000256" key="1">
    <source>
        <dbReference type="ARBA" id="ARBA00004196"/>
    </source>
</evidence>
<dbReference type="EMBL" id="JAYGHG010000005">
    <property type="protein sequence ID" value="MEA5580678.1"/>
    <property type="molecule type" value="Genomic_DNA"/>
</dbReference>
<dbReference type="InterPro" id="IPR050465">
    <property type="entry name" value="UPF0194_transport"/>
</dbReference>
<name>A0ABU5UBC1_9CYAN</name>
<keyword evidence="5" id="KW-1185">Reference proteome</keyword>
<keyword evidence="2 3" id="KW-0175">Coiled coil</keyword>
<evidence type="ECO:0000313" key="4">
    <source>
        <dbReference type="EMBL" id="MEA5580678.1"/>
    </source>
</evidence>
<proteinExistence type="predicted"/>
<organism evidence="4 5">
    <name type="scientific">Nodularia harveyana UHCC-0300</name>
    <dbReference type="NCBI Taxonomy" id="2974287"/>
    <lineage>
        <taxon>Bacteria</taxon>
        <taxon>Bacillati</taxon>
        <taxon>Cyanobacteriota</taxon>
        <taxon>Cyanophyceae</taxon>
        <taxon>Nostocales</taxon>
        <taxon>Nodulariaceae</taxon>
        <taxon>Nodularia</taxon>
    </lineage>
</organism>
<accession>A0ABU5UBC1</accession>
<dbReference type="Gene3D" id="1.10.287.470">
    <property type="entry name" value="Helix hairpin bin"/>
    <property type="match status" value="1"/>
</dbReference>
<dbReference type="NCBIfam" id="TIGR02971">
    <property type="entry name" value="heterocyst_DevB"/>
    <property type="match status" value="1"/>
</dbReference>
<evidence type="ECO:0000313" key="5">
    <source>
        <dbReference type="Proteomes" id="UP001302120"/>
    </source>
</evidence>
<protein>
    <submittedName>
        <fullName evidence="4">ABC exporter membrane fusion protein</fullName>
    </submittedName>
</protein>
<dbReference type="SUPFAM" id="SSF111369">
    <property type="entry name" value="HlyD-like secretion proteins"/>
    <property type="match status" value="2"/>
</dbReference>